<dbReference type="Proteomes" id="UP000789759">
    <property type="component" value="Unassembled WGS sequence"/>
</dbReference>
<dbReference type="EMBL" id="CAJVQA010004229">
    <property type="protein sequence ID" value="CAG8594338.1"/>
    <property type="molecule type" value="Genomic_DNA"/>
</dbReference>
<comment type="caution">
    <text evidence="2">The sequence shown here is derived from an EMBL/GenBank/DDBJ whole genome shotgun (WGS) entry which is preliminary data.</text>
</comment>
<reference evidence="2" key="1">
    <citation type="submission" date="2021-06" db="EMBL/GenBank/DDBJ databases">
        <authorList>
            <person name="Kallberg Y."/>
            <person name="Tangrot J."/>
            <person name="Rosling A."/>
        </authorList>
    </citation>
    <scope>NUCLEOTIDE SEQUENCE</scope>
    <source>
        <strain evidence="2">FL966</strain>
    </source>
</reference>
<dbReference type="Pfam" id="PF00069">
    <property type="entry name" value="Pkinase"/>
    <property type="match status" value="1"/>
</dbReference>
<accession>A0A9N9C8C5</accession>
<dbReference type="InterPro" id="IPR000719">
    <property type="entry name" value="Prot_kinase_dom"/>
</dbReference>
<dbReference type="SUPFAM" id="SSF56112">
    <property type="entry name" value="Protein kinase-like (PK-like)"/>
    <property type="match status" value="1"/>
</dbReference>
<dbReference type="GO" id="GO:0005524">
    <property type="term" value="F:ATP binding"/>
    <property type="evidence" value="ECO:0007669"/>
    <property type="project" value="InterPro"/>
</dbReference>
<proteinExistence type="predicted"/>
<evidence type="ECO:0000313" key="2">
    <source>
        <dbReference type="EMBL" id="CAG8594338.1"/>
    </source>
</evidence>
<feature type="domain" description="Protein kinase" evidence="1">
    <location>
        <begin position="32"/>
        <end position="303"/>
    </location>
</feature>
<evidence type="ECO:0000313" key="3">
    <source>
        <dbReference type="Proteomes" id="UP000789759"/>
    </source>
</evidence>
<name>A0A9N9C8C5_9GLOM</name>
<sequence length="374" mass="43375">MNEHIYDKTPSDHKLINLTKKYNLEFIPYNQFTNVTYIAKGGFSKIYKAIWEMGKSEVVLKIYNYYNDIYADFSNELNINFQCRTQFSDLYFQKIYGITRDPESKKYIIVMEFALYGDLHCFLNSKKTLTLRGMLEILNFIVWDLMNLHKKNIIHCDFHSGNILINKDSRFHSPCAKITDFGRSKLVNATSNRDVIYGIIPYVAPEVLRGEPYTKQSDIYSLGMIIWEMTSGHKPFYDREHDTDLILAILDGLRPDFIDDTPKELVELIKKCWDNDVSKRPKASDIKFEINQTLKNNENEPVLSKITFSYIEKICSRTIYQSRLLSSFVSSALALRNLHSNVTESTIININSLSSGYISREIGLDVLNSSLMVM</sequence>
<dbReference type="GO" id="GO:0004674">
    <property type="term" value="F:protein serine/threonine kinase activity"/>
    <property type="evidence" value="ECO:0007669"/>
    <property type="project" value="TreeGrafter"/>
</dbReference>
<dbReference type="PANTHER" id="PTHR44329">
    <property type="entry name" value="SERINE/THREONINE-PROTEIN KINASE TNNI3K-RELATED"/>
    <property type="match status" value="1"/>
</dbReference>
<keyword evidence="3" id="KW-1185">Reference proteome</keyword>
<gene>
    <name evidence="2" type="ORF">CPELLU_LOCUS6689</name>
</gene>
<dbReference type="InterPro" id="IPR011009">
    <property type="entry name" value="Kinase-like_dom_sf"/>
</dbReference>
<protein>
    <submittedName>
        <fullName evidence="2">2300_t:CDS:1</fullName>
    </submittedName>
</protein>
<evidence type="ECO:0000259" key="1">
    <source>
        <dbReference type="PROSITE" id="PS50011"/>
    </source>
</evidence>
<dbReference type="OrthoDB" id="544350at2759"/>
<dbReference type="AlphaFoldDB" id="A0A9N9C8C5"/>
<dbReference type="PRINTS" id="PR00109">
    <property type="entry name" value="TYRKINASE"/>
</dbReference>
<dbReference type="PROSITE" id="PS50011">
    <property type="entry name" value="PROTEIN_KINASE_DOM"/>
    <property type="match status" value="1"/>
</dbReference>
<dbReference type="InterPro" id="IPR051681">
    <property type="entry name" value="Ser/Thr_Kinases-Pseudokinases"/>
</dbReference>
<dbReference type="Gene3D" id="1.10.510.10">
    <property type="entry name" value="Transferase(Phosphotransferase) domain 1"/>
    <property type="match status" value="1"/>
</dbReference>
<organism evidence="2 3">
    <name type="scientific">Cetraspora pellucida</name>
    <dbReference type="NCBI Taxonomy" id="1433469"/>
    <lineage>
        <taxon>Eukaryota</taxon>
        <taxon>Fungi</taxon>
        <taxon>Fungi incertae sedis</taxon>
        <taxon>Mucoromycota</taxon>
        <taxon>Glomeromycotina</taxon>
        <taxon>Glomeromycetes</taxon>
        <taxon>Diversisporales</taxon>
        <taxon>Gigasporaceae</taxon>
        <taxon>Cetraspora</taxon>
    </lineage>
</organism>
<dbReference type="InterPro" id="IPR001245">
    <property type="entry name" value="Ser-Thr/Tyr_kinase_cat_dom"/>
</dbReference>